<proteinExistence type="predicted"/>
<feature type="transmembrane region" description="Helical" evidence="1">
    <location>
        <begin position="130"/>
        <end position="151"/>
    </location>
</feature>
<evidence type="ECO:0008006" key="4">
    <source>
        <dbReference type="Google" id="ProtNLM"/>
    </source>
</evidence>
<name>A0A9P9JHL9_9HYPO</name>
<dbReference type="EMBL" id="JAGMUU010000003">
    <property type="protein sequence ID" value="KAH7158238.1"/>
    <property type="molecule type" value="Genomic_DNA"/>
</dbReference>
<evidence type="ECO:0000256" key="1">
    <source>
        <dbReference type="SAM" id="Phobius"/>
    </source>
</evidence>
<sequence>MAGHRRDYQFRFLFMPFFISLKREEPAGVTPKQKWEASCRGRYRTAGHGLEKDAVWQQTSFRYHVFFLSQLLLSNFVLVAACPRARFSFLPSPFENLPSKNCSSCRSLRSSNRSVTFVSRKDGYASRHQMGFLFLFDAWFVWLIVLCLRLLQIYHLWVGWLEWWLSLVSLEDFVLSTRMTIRASETKRTPFPRLMLMKLEGNDMDGMMIHGWDLPWLDW</sequence>
<keyword evidence="1" id="KW-0472">Membrane</keyword>
<dbReference type="AlphaFoldDB" id="A0A9P9JHL9"/>
<keyword evidence="1" id="KW-0812">Transmembrane</keyword>
<accession>A0A9P9JHL9</accession>
<evidence type="ECO:0000313" key="3">
    <source>
        <dbReference type="Proteomes" id="UP000717696"/>
    </source>
</evidence>
<keyword evidence="3" id="KW-1185">Reference proteome</keyword>
<comment type="caution">
    <text evidence="2">The sequence shown here is derived from an EMBL/GenBank/DDBJ whole genome shotgun (WGS) entry which is preliminary data.</text>
</comment>
<organism evidence="2 3">
    <name type="scientific">Dactylonectria estremocensis</name>
    <dbReference type="NCBI Taxonomy" id="1079267"/>
    <lineage>
        <taxon>Eukaryota</taxon>
        <taxon>Fungi</taxon>
        <taxon>Dikarya</taxon>
        <taxon>Ascomycota</taxon>
        <taxon>Pezizomycotina</taxon>
        <taxon>Sordariomycetes</taxon>
        <taxon>Hypocreomycetidae</taxon>
        <taxon>Hypocreales</taxon>
        <taxon>Nectriaceae</taxon>
        <taxon>Dactylonectria</taxon>
    </lineage>
</organism>
<gene>
    <name evidence="2" type="ORF">B0J13DRAFT_191962</name>
</gene>
<reference evidence="2" key="1">
    <citation type="journal article" date="2021" name="Nat. Commun.">
        <title>Genetic determinants of endophytism in the Arabidopsis root mycobiome.</title>
        <authorList>
            <person name="Mesny F."/>
            <person name="Miyauchi S."/>
            <person name="Thiergart T."/>
            <person name="Pickel B."/>
            <person name="Atanasova L."/>
            <person name="Karlsson M."/>
            <person name="Huettel B."/>
            <person name="Barry K.W."/>
            <person name="Haridas S."/>
            <person name="Chen C."/>
            <person name="Bauer D."/>
            <person name="Andreopoulos W."/>
            <person name="Pangilinan J."/>
            <person name="LaButti K."/>
            <person name="Riley R."/>
            <person name="Lipzen A."/>
            <person name="Clum A."/>
            <person name="Drula E."/>
            <person name="Henrissat B."/>
            <person name="Kohler A."/>
            <person name="Grigoriev I.V."/>
            <person name="Martin F.M."/>
            <person name="Hacquard S."/>
        </authorList>
    </citation>
    <scope>NUCLEOTIDE SEQUENCE</scope>
    <source>
        <strain evidence="2">MPI-CAGE-AT-0021</strain>
    </source>
</reference>
<protein>
    <recommendedName>
        <fullName evidence="4">Transmembrane protein</fullName>
    </recommendedName>
</protein>
<keyword evidence="1" id="KW-1133">Transmembrane helix</keyword>
<dbReference type="OrthoDB" id="10575339at2759"/>
<dbReference type="Proteomes" id="UP000717696">
    <property type="component" value="Unassembled WGS sequence"/>
</dbReference>
<evidence type="ECO:0000313" key="2">
    <source>
        <dbReference type="EMBL" id="KAH7158238.1"/>
    </source>
</evidence>